<dbReference type="GO" id="GO:0016042">
    <property type="term" value="P:lipid catabolic process"/>
    <property type="evidence" value="ECO:0007669"/>
    <property type="project" value="InterPro"/>
</dbReference>
<dbReference type="Pfam" id="PF03583">
    <property type="entry name" value="LIP"/>
    <property type="match status" value="1"/>
</dbReference>
<accession>A0A3L7AX75</accession>
<dbReference type="SUPFAM" id="SSF53474">
    <property type="entry name" value="alpha/beta-Hydrolases"/>
    <property type="match status" value="1"/>
</dbReference>
<dbReference type="PANTHER" id="PTHR34853:SF1">
    <property type="entry name" value="LIPASE 5"/>
    <property type="match status" value="1"/>
</dbReference>
<dbReference type="GO" id="GO:0004806">
    <property type="term" value="F:triacylglycerol lipase activity"/>
    <property type="evidence" value="ECO:0007669"/>
    <property type="project" value="InterPro"/>
</dbReference>
<gene>
    <name evidence="2" type="ORF">D9V34_05165</name>
</gene>
<dbReference type="Gene3D" id="3.40.50.1820">
    <property type="entry name" value="alpha/beta hydrolase"/>
    <property type="match status" value="1"/>
</dbReference>
<dbReference type="AlphaFoldDB" id="A0A3L7AX75"/>
<comment type="caution">
    <text evidence="2">The sequence shown here is derived from an EMBL/GenBank/DDBJ whole genome shotgun (WGS) entry which is preliminary data.</text>
</comment>
<dbReference type="EMBL" id="RCUY01000002">
    <property type="protein sequence ID" value="RLP84178.1"/>
    <property type="molecule type" value="Genomic_DNA"/>
</dbReference>
<dbReference type="Gene3D" id="1.10.260.130">
    <property type="match status" value="1"/>
</dbReference>
<dbReference type="PANTHER" id="PTHR34853">
    <property type="match status" value="1"/>
</dbReference>
<feature type="region of interest" description="Disordered" evidence="1">
    <location>
        <begin position="67"/>
        <end position="91"/>
    </location>
</feature>
<name>A0A3L7AX75_9MICO</name>
<dbReference type="OrthoDB" id="9798122at2"/>
<evidence type="ECO:0000313" key="2">
    <source>
        <dbReference type="EMBL" id="RLP84178.1"/>
    </source>
</evidence>
<proteinExistence type="predicted"/>
<dbReference type="InterPro" id="IPR029058">
    <property type="entry name" value="AB_hydrolase_fold"/>
</dbReference>
<sequence>MPRLPDIRFLHTRICFTPPTSHPTLGGSMKITVSPTTLSAGSLALLVTGALLVPAGTAQAAIPPAIRTETPVPAPTPAPASTAVPVSGDTDPAAQLPPLSAQTLAGGVDSSFYDLPVPIPATPGQLVRHRPVDAKLITKYIPVPAQAELVMYSSTASDGTPNVVTGTVFTPWEAYSGTGERPLVSLAPGTQGLGQDCTPSRQFVAGTEYEAFPVTALLIAGYSVVVTDYQGAGTTLNNSYLARVTQGNAVLDAARAAPKTGLPSITPTAPVLLYGYSQGGGAVASAAELAASYAPELPIIGGFAGGVPADLNAVASSIQDTPSSTLLLFALTSLGNLAGINADDYLNESGQAARAWAAENCVIPTTERYASTPMRSLTTTGESITALIDRVPEFKKTVAEQTIGLGTPNFPILVGQSPADEIIQPAQSAKMVEQWCSRGAQVQTIEAPPVNHVMGAITLVPAALNFLYQRVNKIPAAGFCGN</sequence>
<protein>
    <submittedName>
        <fullName evidence="2">Lipase</fullName>
    </submittedName>
</protein>
<evidence type="ECO:0000313" key="3">
    <source>
        <dbReference type="Proteomes" id="UP000269438"/>
    </source>
</evidence>
<evidence type="ECO:0000256" key="1">
    <source>
        <dbReference type="SAM" id="MobiDB-lite"/>
    </source>
</evidence>
<dbReference type="Proteomes" id="UP000269438">
    <property type="component" value="Unassembled WGS sequence"/>
</dbReference>
<dbReference type="InterPro" id="IPR005152">
    <property type="entry name" value="Lipase_secreted"/>
</dbReference>
<organism evidence="2 3">
    <name type="scientific">Mycetocola lacteus</name>
    <dbReference type="NCBI Taxonomy" id="76637"/>
    <lineage>
        <taxon>Bacteria</taxon>
        <taxon>Bacillati</taxon>
        <taxon>Actinomycetota</taxon>
        <taxon>Actinomycetes</taxon>
        <taxon>Micrococcales</taxon>
        <taxon>Microbacteriaceae</taxon>
        <taxon>Mycetocola</taxon>
    </lineage>
</organism>
<keyword evidence="3" id="KW-1185">Reference proteome</keyword>
<reference evidence="2 3" key="1">
    <citation type="submission" date="2018-10" db="EMBL/GenBank/DDBJ databases">
        <authorList>
            <person name="Li J."/>
        </authorList>
    </citation>
    <scope>NUCLEOTIDE SEQUENCE [LARGE SCALE GENOMIC DNA]</scope>
    <source>
        <strain evidence="2 3">JCM 11654</strain>
    </source>
</reference>